<organism evidence="2">
    <name type="scientific">Amblyomma maculatum</name>
    <name type="common">Gulf Coast tick</name>
    <dbReference type="NCBI Taxonomy" id="34609"/>
    <lineage>
        <taxon>Eukaryota</taxon>
        <taxon>Metazoa</taxon>
        <taxon>Ecdysozoa</taxon>
        <taxon>Arthropoda</taxon>
        <taxon>Chelicerata</taxon>
        <taxon>Arachnida</taxon>
        <taxon>Acari</taxon>
        <taxon>Parasitiformes</taxon>
        <taxon>Ixodida</taxon>
        <taxon>Ixodoidea</taxon>
        <taxon>Ixodidae</taxon>
        <taxon>Amblyomminae</taxon>
        <taxon>Amblyomma</taxon>
    </lineage>
</organism>
<evidence type="ECO:0000313" key="2">
    <source>
        <dbReference type="EMBL" id="AEO35096.1"/>
    </source>
</evidence>
<name>G3MNM8_AMBMU</name>
<dbReference type="InterPro" id="IPR012674">
    <property type="entry name" value="Calycin"/>
</dbReference>
<evidence type="ECO:0000256" key="1">
    <source>
        <dbReference type="SAM" id="SignalP"/>
    </source>
</evidence>
<reference evidence="2" key="1">
    <citation type="journal article" date="2011" name="PLoS ONE">
        <title>A deep insight into the sialotranscriptome of the gulf coast tick, Amblyomma maculatum.</title>
        <authorList>
            <person name="Karim S."/>
            <person name="Singh P."/>
            <person name="Ribeiro J.M."/>
        </authorList>
    </citation>
    <scope>NUCLEOTIDE SEQUENCE</scope>
    <source>
        <tissue evidence="2">Salivary gland</tissue>
    </source>
</reference>
<dbReference type="Gene3D" id="2.40.128.20">
    <property type="match status" value="1"/>
</dbReference>
<dbReference type="GO" id="GO:0043176">
    <property type="term" value="F:amine binding"/>
    <property type="evidence" value="ECO:0007669"/>
    <property type="project" value="InterPro"/>
</dbReference>
<dbReference type="Pfam" id="PF02098">
    <property type="entry name" value="His_binding"/>
    <property type="match status" value="1"/>
</dbReference>
<keyword evidence="1" id="KW-0732">Signal</keyword>
<sequence length="186" mass="21922">MISFTAAIISTLCATAFASDTPTLDDLKNALYTNQSFWNVMRSYERGIPGQPNRCVFSRMRYFEGNDYSYEQWYKNGSKWEMIPLQGRLYNGNEGPEIRVVKHYGGKEYPYALIHWNEKEHCGIFTFLYDATGTKECRLHIWEENIKEPRNPYPCEHEYDNLCRGKKKYDIYGPDCLSHPQKWQNA</sequence>
<dbReference type="InterPro" id="IPR002970">
    <property type="entry name" value="Tick_his-bd"/>
</dbReference>
<protein>
    <recommendedName>
        <fullName evidence="3">Lipocalin/cytosolic fatty-acid binding domain-containing protein</fullName>
    </recommendedName>
</protein>
<proteinExistence type="evidence at transcript level"/>
<evidence type="ECO:0008006" key="3">
    <source>
        <dbReference type="Google" id="ProtNLM"/>
    </source>
</evidence>
<feature type="chain" id="PRO_5003447703" description="Lipocalin/cytosolic fatty-acid binding domain-containing protein" evidence="1">
    <location>
        <begin position="19"/>
        <end position="186"/>
    </location>
</feature>
<feature type="signal peptide" evidence="1">
    <location>
        <begin position="1"/>
        <end position="18"/>
    </location>
</feature>
<dbReference type="SUPFAM" id="SSF50814">
    <property type="entry name" value="Lipocalins"/>
    <property type="match status" value="1"/>
</dbReference>
<accession>G3MNM8</accession>
<dbReference type="AlphaFoldDB" id="G3MNM8"/>
<dbReference type="GO" id="GO:0030682">
    <property type="term" value="P:symbiont-mediated perturbation of host defenses"/>
    <property type="evidence" value="ECO:0007669"/>
    <property type="project" value="InterPro"/>
</dbReference>
<dbReference type="EMBL" id="JO843479">
    <property type="protein sequence ID" value="AEO35096.1"/>
    <property type="molecule type" value="mRNA"/>
</dbReference>